<proteinExistence type="predicted"/>
<evidence type="ECO:0000313" key="2">
    <source>
        <dbReference type="Proteomes" id="UP001154282"/>
    </source>
</evidence>
<dbReference type="AlphaFoldDB" id="A0AAV0MM33"/>
<evidence type="ECO:0000313" key="1">
    <source>
        <dbReference type="EMBL" id="CAI0447848.1"/>
    </source>
</evidence>
<reference evidence="1" key="1">
    <citation type="submission" date="2022-08" db="EMBL/GenBank/DDBJ databases">
        <authorList>
            <person name="Gutierrez-Valencia J."/>
        </authorList>
    </citation>
    <scope>NUCLEOTIDE SEQUENCE</scope>
</reference>
<keyword evidence="2" id="KW-1185">Reference proteome</keyword>
<dbReference type="EMBL" id="CAMGYJ010000007">
    <property type="protein sequence ID" value="CAI0447848.1"/>
    <property type="molecule type" value="Genomic_DNA"/>
</dbReference>
<gene>
    <name evidence="1" type="ORF">LITE_LOCUS29563</name>
</gene>
<evidence type="ECO:0008006" key="3">
    <source>
        <dbReference type="Google" id="ProtNLM"/>
    </source>
</evidence>
<protein>
    <recommendedName>
        <fullName evidence="3">Ribulose-1,5-bisphosphate carboxylase/oxygenase large subunit</fullName>
    </recommendedName>
</protein>
<name>A0AAV0MM33_9ROSI</name>
<dbReference type="Proteomes" id="UP001154282">
    <property type="component" value="Unassembled WGS sequence"/>
</dbReference>
<comment type="caution">
    <text evidence="1">The sequence shown here is derived from an EMBL/GenBank/DDBJ whole genome shotgun (WGS) entry which is preliminary data.</text>
</comment>
<organism evidence="1 2">
    <name type="scientific">Linum tenue</name>
    <dbReference type="NCBI Taxonomy" id="586396"/>
    <lineage>
        <taxon>Eukaryota</taxon>
        <taxon>Viridiplantae</taxon>
        <taxon>Streptophyta</taxon>
        <taxon>Embryophyta</taxon>
        <taxon>Tracheophyta</taxon>
        <taxon>Spermatophyta</taxon>
        <taxon>Magnoliopsida</taxon>
        <taxon>eudicotyledons</taxon>
        <taxon>Gunneridae</taxon>
        <taxon>Pentapetalae</taxon>
        <taxon>rosids</taxon>
        <taxon>fabids</taxon>
        <taxon>Malpighiales</taxon>
        <taxon>Linaceae</taxon>
        <taxon>Linum</taxon>
    </lineage>
</organism>
<accession>A0AAV0MM33</accession>
<sequence>MGPELAAACEVWKKIKFEYAAMDTL</sequence>